<organism evidence="4 5">
    <name type="scientific">Ditylenchus dipsaci</name>
    <dbReference type="NCBI Taxonomy" id="166011"/>
    <lineage>
        <taxon>Eukaryota</taxon>
        <taxon>Metazoa</taxon>
        <taxon>Ecdysozoa</taxon>
        <taxon>Nematoda</taxon>
        <taxon>Chromadorea</taxon>
        <taxon>Rhabditida</taxon>
        <taxon>Tylenchina</taxon>
        <taxon>Tylenchomorpha</taxon>
        <taxon>Sphaerularioidea</taxon>
        <taxon>Anguinidae</taxon>
        <taxon>Anguininae</taxon>
        <taxon>Ditylenchus</taxon>
    </lineage>
</organism>
<dbReference type="CDD" id="cd00054">
    <property type="entry name" value="EGF_CA"/>
    <property type="match status" value="1"/>
</dbReference>
<protein>
    <submittedName>
        <fullName evidence="5">NIDO domain-containing protein</fullName>
    </submittedName>
</protein>
<dbReference type="SMART" id="SM00539">
    <property type="entry name" value="NIDO"/>
    <property type="match status" value="1"/>
</dbReference>
<dbReference type="Gene3D" id="2.10.25.10">
    <property type="entry name" value="Laminin"/>
    <property type="match status" value="1"/>
</dbReference>
<dbReference type="WBParaSite" id="jg16218">
    <property type="protein sequence ID" value="jg16218"/>
    <property type="gene ID" value="jg16218"/>
</dbReference>
<dbReference type="AlphaFoldDB" id="A0A915D6E6"/>
<evidence type="ECO:0000256" key="1">
    <source>
        <dbReference type="ARBA" id="ARBA00022536"/>
    </source>
</evidence>
<dbReference type="InterPro" id="IPR049883">
    <property type="entry name" value="NOTCH1_EGF-like"/>
</dbReference>
<evidence type="ECO:0000313" key="5">
    <source>
        <dbReference type="WBParaSite" id="jg16218"/>
    </source>
</evidence>
<dbReference type="InterPro" id="IPR003886">
    <property type="entry name" value="NIDO_dom"/>
</dbReference>
<dbReference type="GO" id="GO:0007160">
    <property type="term" value="P:cell-matrix adhesion"/>
    <property type="evidence" value="ECO:0007669"/>
    <property type="project" value="InterPro"/>
</dbReference>
<dbReference type="SMART" id="SM00179">
    <property type="entry name" value="EGF_CA"/>
    <property type="match status" value="1"/>
</dbReference>
<evidence type="ECO:0000259" key="3">
    <source>
        <dbReference type="PROSITE" id="PS51220"/>
    </source>
</evidence>
<dbReference type="Proteomes" id="UP000887574">
    <property type="component" value="Unplaced"/>
</dbReference>
<name>A0A915D6E6_9BILA</name>
<keyword evidence="1" id="KW-0245">EGF-like domain</keyword>
<evidence type="ECO:0000256" key="2">
    <source>
        <dbReference type="ARBA" id="ARBA00023157"/>
    </source>
</evidence>
<dbReference type="InterPro" id="IPR018097">
    <property type="entry name" value="EGF_Ca-bd_CS"/>
</dbReference>
<dbReference type="PROSITE" id="PS51220">
    <property type="entry name" value="NIDO"/>
    <property type="match status" value="1"/>
</dbReference>
<dbReference type="InterPro" id="IPR001881">
    <property type="entry name" value="EGF-like_Ca-bd_dom"/>
</dbReference>
<dbReference type="Pfam" id="PF06119">
    <property type="entry name" value="NIDO"/>
    <property type="match status" value="1"/>
</dbReference>
<accession>A0A915D6E6</accession>
<dbReference type="Gene3D" id="2.170.300.10">
    <property type="entry name" value="Tie2 ligand-binding domain superfamily"/>
    <property type="match status" value="1"/>
</dbReference>
<dbReference type="Pfam" id="PF07645">
    <property type="entry name" value="EGF_CA"/>
    <property type="match status" value="1"/>
</dbReference>
<keyword evidence="4" id="KW-1185">Reference proteome</keyword>
<proteinExistence type="predicted"/>
<evidence type="ECO:0000313" key="4">
    <source>
        <dbReference type="Proteomes" id="UP000887574"/>
    </source>
</evidence>
<dbReference type="PROSITE" id="PS01187">
    <property type="entry name" value="EGF_CA"/>
    <property type="match status" value="1"/>
</dbReference>
<dbReference type="GO" id="GO:0005509">
    <property type="term" value="F:calcium ion binding"/>
    <property type="evidence" value="ECO:0007669"/>
    <property type="project" value="InterPro"/>
</dbReference>
<feature type="domain" description="NIDO" evidence="3">
    <location>
        <begin position="1"/>
        <end position="140"/>
    </location>
</feature>
<sequence length="246" mass="27153">MLEPTKLPIANLPLIAGFGRRPWRESVLQGIHRYGKDFQTKSVIIITWEELLSEKENEEKQNKNGNVFQLALILGENACFAHIVYSKLHVTGNPGAGFNGDSEDGQHFSLPGSGTSQAMQFLEKSNIGIPGEWLFRIDDEKIFLCGAGFQGLECVDSCSSTQWYLDCSRTCHCADGNQCNSETGECPEGKCNPGWEGSPTCDQDIDECAEENIECPNEQPDCVNTPGAYLCLCFEYDNTTNTCKGE</sequence>
<keyword evidence="2" id="KW-1015">Disulfide bond</keyword>
<reference evidence="5" key="1">
    <citation type="submission" date="2022-11" db="UniProtKB">
        <authorList>
            <consortium name="WormBaseParasite"/>
        </authorList>
    </citation>
    <scope>IDENTIFICATION</scope>
</reference>